<proteinExistence type="predicted"/>
<sequence>MIPLIVFLECYRCIPFLLLVLLRNRDGIILKLFPTLILTKMILTKTKAVKFLAATWNSSIPSTHTHLEYFHENGTMLSILSIYIILSFYLFPPISFRHQSLSVINLLSSLNNE</sequence>
<reference evidence="2" key="1">
    <citation type="submission" date="2022-11" db="EMBL/GenBank/DDBJ databases">
        <title>Genome Resource of Sclerotinia nivalis Strain SnTB1, a Plant Pathogen Isolated from American Ginseng.</title>
        <authorList>
            <person name="Fan S."/>
        </authorList>
    </citation>
    <scope>NUCLEOTIDE SEQUENCE</scope>
    <source>
        <strain evidence="2">SnTB1</strain>
    </source>
</reference>
<dbReference type="Proteomes" id="UP001152300">
    <property type="component" value="Unassembled WGS sequence"/>
</dbReference>
<organism evidence="2 3">
    <name type="scientific">Sclerotinia nivalis</name>
    <dbReference type="NCBI Taxonomy" id="352851"/>
    <lineage>
        <taxon>Eukaryota</taxon>
        <taxon>Fungi</taxon>
        <taxon>Dikarya</taxon>
        <taxon>Ascomycota</taxon>
        <taxon>Pezizomycotina</taxon>
        <taxon>Leotiomycetes</taxon>
        <taxon>Helotiales</taxon>
        <taxon>Sclerotiniaceae</taxon>
        <taxon>Sclerotinia</taxon>
    </lineage>
</organism>
<keyword evidence="3" id="KW-1185">Reference proteome</keyword>
<dbReference type="AlphaFoldDB" id="A0A9X0AIQ8"/>
<gene>
    <name evidence="2" type="ORF">OCU04_008224</name>
</gene>
<name>A0A9X0AIQ8_9HELO</name>
<feature type="transmembrane region" description="Helical" evidence="1">
    <location>
        <begin position="74"/>
        <end position="91"/>
    </location>
</feature>
<keyword evidence="1" id="KW-0812">Transmembrane</keyword>
<dbReference type="EMBL" id="JAPEIS010000009">
    <property type="protein sequence ID" value="KAJ8062978.1"/>
    <property type="molecule type" value="Genomic_DNA"/>
</dbReference>
<keyword evidence="1" id="KW-1133">Transmembrane helix</keyword>
<evidence type="ECO:0000313" key="2">
    <source>
        <dbReference type="EMBL" id="KAJ8062978.1"/>
    </source>
</evidence>
<keyword evidence="1" id="KW-0472">Membrane</keyword>
<comment type="caution">
    <text evidence="2">The sequence shown here is derived from an EMBL/GenBank/DDBJ whole genome shotgun (WGS) entry which is preliminary data.</text>
</comment>
<evidence type="ECO:0000256" key="1">
    <source>
        <dbReference type="SAM" id="Phobius"/>
    </source>
</evidence>
<evidence type="ECO:0000313" key="3">
    <source>
        <dbReference type="Proteomes" id="UP001152300"/>
    </source>
</evidence>
<protein>
    <submittedName>
        <fullName evidence="2">Uncharacterized protein</fullName>
    </submittedName>
</protein>
<accession>A0A9X0AIQ8</accession>